<evidence type="ECO:0000256" key="8">
    <source>
        <dbReference type="ARBA" id="ARBA00022741"/>
    </source>
</evidence>
<dbReference type="InterPro" id="IPR000014">
    <property type="entry name" value="PAS"/>
</dbReference>
<dbReference type="SMART" id="SM00448">
    <property type="entry name" value="REC"/>
    <property type="match status" value="2"/>
</dbReference>
<dbReference type="FunFam" id="3.30.565.10:FF:000010">
    <property type="entry name" value="Sensor histidine kinase RcsC"/>
    <property type="match status" value="1"/>
</dbReference>
<keyword evidence="6" id="KW-0808">Transferase</keyword>
<dbReference type="InterPro" id="IPR035965">
    <property type="entry name" value="PAS-like_dom_sf"/>
</dbReference>
<dbReference type="CDD" id="cd16922">
    <property type="entry name" value="HATPase_EvgS-ArcB-TorS-like"/>
    <property type="match status" value="1"/>
</dbReference>
<dbReference type="SUPFAM" id="SSF52172">
    <property type="entry name" value="CheY-like"/>
    <property type="match status" value="2"/>
</dbReference>
<dbReference type="InterPro" id="IPR036890">
    <property type="entry name" value="HATPase_C_sf"/>
</dbReference>
<dbReference type="Pfam" id="PF02518">
    <property type="entry name" value="HATPase_c"/>
    <property type="match status" value="1"/>
</dbReference>
<dbReference type="SUPFAM" id="SSF55785">
    <property type="entry name" value="PYP-like sensor domain (PAS domain)"/>
    <property type="match status" value="1"/>
</dbReference>
<dbReference type="SUPFAM" id="SSF55874">
    <property type="entry name" value="ATPase domain of HSP90 chaperone/DNA topoisomerase II/histidine kinase"/>
    <property type="match status" value="1"/>
</dbReference>
<dbReference type="InterPro" id="IPR008207">
    <property type="entry name" value="Sig_transdc_His_kin_Hpt_dom"/>
</dbReference>
<evidence type="ECO:0000256" key="6">
    <source>
        <dbReference type="ARBA" id="ARBA00022679"/>
    </source>
</evidence>
<evidence type="ECO:0000256" key="10">
    <source>
        <dbReference type="ARBA" id="ARBA00022840"/>
    </source>
</evidence>
<dbReference type="InterPro" id="IPR005467">
    <property type="entry name" value="His_kinase_dom"/>
</dbReference>
<dbReference type="Proteomes" id="UP000199608">
    <property type="component" value="Unassembled WGS sequence"/>
</dbReference>
<dbReference type="SMART" id="SM00387">
    <property type="entry name" value="HATPase_c"/>
    <property type="match status" value="1"/>
</dbReference>
<feature type="modified residue" description="4-aspartylphosphate" evidence="15">
    <location>
        <position position="819"/>
    </location>
</feature>
<evidence type="ECO:0000256" key="5">
    <source>
        <dbReference type="ARBA" id="ARBA00022553"/>
    </source>
</evidence>
<dbReference type="InterPro" id="IPR003594">
    <property type="entry name" value="HATPase_dom"/>
</dbReference>
<evidence type="ECO:0000256" key="3">
    <source>
        <dbReference type="ARBA" id="ARBA00012438"/>
    </source>
</evidence>
<dbReference type="PROSITE" id="PS50885">
    <property type="entry name" value="HAMP"/>
    <property type="match status" value="1"/>
</dbReference>
<evidence type="ECO:0000259" key="20">
    <source>
        <dbReference type="PROSITE" id="PS50894"/>
    </source>
</evidence>
<feature type="domain" description="Histidine kinase" evidence="17">
    <location>
        <begin position="374"/>
        <end position="596"/>
    </location>
</feature>
<feature type="domain" description="HPt" evidence="20">
    <location>
        <begin position="924"/>
        <end position="1023"/>
    </location>
</feature>
<keyword evidence="4" id="KW-1003">Cell membrane</keyword>
<dbReference type="Pfam" id="PF13426">
    <property type="entry name" value="PAS_9"/>
    <property type="match status" value="1"/>
</dbReference>
<dbReference type="CDD" id="cd00082">
    <property type="entry name" value="HisKA"/>
    <property type="match status" value="1"/>
</dbReference>
<dbReference type="AlphaFoldDB" id="A0A1H2H9S0"/>
<name>A0A1H2H9S0_9BACT</name>
<dbReference type="Pfam" id="PF01627">
    <property type="entry name" value="Hpt"/>
    <property type="match status" value="1"/>
</dbReference>
<dbReference type="Gene3D" id="3.30.450.20">
    <property type="entry name" value="PAS domain"/>
    <property type="match status" value="1"/>
</dbReference>
<dbReference type="Gene3D" id="6.10.340.10">
    <property type="match status" value="1"/>
</dbReference>
<evidence type="ECO:0000313" key="22">
    <source>
        <dbReference type="Proteomes" id="UP000199608"/>
    </source>
</evidence>
<dbReference type="Pfam" id="PF00072">
    <property type="entry name" value="Response_reg"/>
    <property type="match status" value="2"/>
</dbReference>
<feature type="domain" description="Response regulatory" evidence="18">
    <location>
        <begin position="615"/>
        <end position="734"/>
    </location>
</feature>
<dbReference type="SUPFAM" id="SSF158472">
    <property type="entry name" value="HAMP domain-like"/>
    <property type="match status" value="1"/>
</dbReference>
<comment type="subcellular location">
    <subcellularLocation>
        <location evidence="2">Cell membrane</location>
        <topology evidence="2">Multi-pass membrane protein</topology>
    </subcellularLocation>
</comment>
<comment type="catalytic activity">
    <reaction evidence="1">
        <text>ATP + protein L-histidine = ADP + protein N-phospho-L-histidine.</text>
        <dbReference type="EC" id="2.7.13.3"/>
    </reaction>
</comment>
<keyword evidence="9" id="KW-0418">Kinase</keyword>
<dbReference type="NCBIfam" id="TIGR00229">
    <property type="entry name" value="sensory_box"/>
    <property type="match status" value="1"/>
</dbReference>
<keyword evidence="12" id="KW-0902">Two-component regulatory system</keyword>
<feature type="transmembrane region" description="Helical" evidence="16">
    <location>
        <begin position="153"/>
        <end position="175"/>
    </location>
</feature>
<keyword evidence="13 16" id="KW-0472">Membrane</keyword>
<evidence type="ECO:0000256" key="9">
    <source>
        <dbReference type="ARBA" id="ARBA00022777"/>
    </source>
</evidence>
<dbReference type="InterPro" id="IPR011006">
    <property type="entry name" value="CheY-like_superfamily"/>
</dbReference>
<dbReference type="GO" id="GO:0005886">
    <property type="term" value="C:plasma membrane"/>
    <property type="evidence" value="ECO:0007669"/>
    <property type="project" value="UniProtKB-SubCell"/>
</dbReference>
<evidence type="ECO:0000256" key="14">
    <source>
        <dbReference type="PROSITE-ProRule" id="PRU00110"/>
    </source>
</evidence>
<feature type="modified residue" description="4-aspartylphosphate" evidence="15">
    <location>
        <position position="666"/>
    </location>
</feature>
<keyword evidence="11 16" id="KW-1133">Transmembrane helix</keyword>
<feature type="modified residue" description="Phosphohistidine" evidence="14">
    <location>
        <position position="963"/>
    </location>
</feature>
<proteinExistence type="predicted"/>
<dbReference type="PRINTS" id="PR00344">
    <property type="entry name" value="BCTRLSENSOR"/>
</dbReference>
<dbReference type="InterPro" id="IPR001789">
    <property type="entry name" value="Sig_transdc_resp-reg_receiver"/>
</dbReference>
<evidence type="ECO:0000256" key="12">
    <source>
        <dbReference type="ARBA" id="ARBA00023012"/>
    </source>
</evidence>
<keyword evidence="7 16" id="KW-0812">Transmembrane</keyword>
<keyword evidence="22" id="KW-1185">Reference proteome</keyword>
<dbReference type="CDD" id="cd17546">
    <property type="entry name" value="REC_hyHK_CKI1_RcsC-like"/>
    <property type="match status" value="2"/>
</dbReference>
<evidence type="ECO:0000259" key="18">
    <source>
        <dbReference type="PROSITE" id="PS50110"/>
    </source>
</evidence>
<dbReference type="InterPro" id="IPR004358">
    <property type="entry name" value="Sig_transdc_His_kin-like_C"/>
</dbReference>
<evidence type="ECO:0000256" key="1">
    <source>
        <dbReference type="ARBA" id="ARBA00000085"/>
    </source>
</evidence>
<dbReference type="SUPFAM" id="SSF47226">
    <property type="entry name" value="Histidine-containing phosphotransfer domain, HPT domain"/>
    <property type="match status" value="1"/>
</dbReference>
<gene>
    <name evidence="21" type="ORF">SAMN04487931_106121</name>
</gene>
<dbReference type="CDD" id="cd00130">
    <property type="entry name" value="PAS"/>
    <property type="match status" value="1"/>
</dbReference>
<dbReference type="GO" id="GO:0000155">
    <property type="term" value="F:phosphorelay sensor kinase activity"/>
    <property type="evidence" value="ECO:0007669"/>
    <property type="project" value="InterPro"/>
</dbReference>
<dbReference type="Pfam" id="PF00672">
    <property type="entry name" value="HAMP"/>
    <property type="match status" value="1"/>
</dbReference>
<evidence type="ECO:0000259" key="17">
    <source>
        <dbReference type="PROSITE" id="PS50109"/>
    </source>
</evidence>
<evidence type="ECO:0000256" key="7">
    <source>
        <dbReference type="ARBA" id="ARBA00022692"/>
    </source>
</evidence>
<dbReference type="SUPFAM" id="SSF47384">
    <property type="entry name" value="Homodimeric domain of signal transducing histidine kinase"/>
    <property type="match status" value="1"/>
</dbReference>
<dbReference type="Gene3D" id="3.30.565.10">
    <property type="entry name" value="Histidine kinase-like ATPase, C-terminal domain"/>
    <property type="match status" value="1"/>
</dbReference>
<dbReference type="InterPro" id="IPR036641">
    <property type="entry name" value="HPT_dom_sf"/>
</dbReference>
<dbReference type="PROSITE" id="PS50110">
    <property type="entry name" value="RESPONSE_REGULATORY"/>
    <property type="match status" value="2"/>
</dbReference>
<accession>A0A1H2H9S0</accession>
<evidence type="ECO:0000256" key="11">
    <source>
        <dbReference type="ARBA" id="ARBA00022989"/>
    </source>
</evidence>
<evidence type="ECO:0000256" key="2">
    <source>
        <dbReference type="ARBA" id="ARBA00004651"/>
    </source>
</evidence>
<keyword evidence="8" id="KW-0547">Nucleotide-binding</keyword>
<keyword evidence="5 15" id="KW-0597">Phosphoprotein</keyword>
<organism evidence="21 22">
    <name type="scientific">Desulfobacula phenolica</name>
    <dbReference type="NCBI Taxonomy" id="90732"/>
    <lineage>
        <taxon>Bacteria</taxon>
        <taxon>Pseudomonadati</taxon>
        <taxon>Thermodesulfobacteriota</taxon>
        <taxon>Desulfobacteria</taxon>
        <taxon>Desulfobacterales</taxon>
        <taxon>Desulfobacteraceae</taxon>
        <taxon>Desulfobacula</taxon>
    </lineage>
</organism>
<dbReference type="Gene3D" id="1.10.287.130">
    <property type="match status" value="1"/>
</dbReference>
<keyword evidence="10" id="KW-0067">ATP-binding</keyword>
<dbReference type="CDD" id="cd06225">
    <property type="entry name" value="HAMP"/>
    <property type="match status" value="1"/>
</dbReference>
<evidence type="ECO:0000256" key="4">
    <source>
        <dbReference type="ARBA" id="ARBA00022475"/>
    </source>
</evidence>
<feature type="domain" description="HAMP" evidence="19">
    <location>
        <begin position="177"/>
        <end position="229"/>
    </location>
</feature>
<dbReference type="SMART" id="SM00304">
    <property type="entry name" value="HAMP"/>
    <property type="match status" value="1"/>
</dbReference>
<evidence type="ECO:0000313" key="21">
    <source>
        <dbReference type="EMBL" id="SDU28553.1"/>
    </source>
</evidence>
<dbReference type="InterPro" id="IPR036097">
    <property type="entry name" value="HisK_dim/P_sf"/>
</dbReference>
<sequence>MMADLQTRLLNIVSVSRYFVDKNSHEGLLDFKKPDTALYRDIQKSLQNIRDEINDIYYVYTMTGNDKGEIVFLVDAEVNPLTAAKIGQVYEEPGTALKQYFYKMSGPLVEKKIYTDKWGSWLSGYIPLKSTRYPIILGMDISASTIKQYTDKLLIQAVLIFFSSFPFILLFGYLIGKTLVNPIIQMTRASEEIGKGNFDQRIFVERDDELGDLGDSLNMMAEQLQNNHAEMEAMIVKYRGLFDNAIEGIFQSSHEGKLITVNKSLAAMTGYGSPGNMLEKIKNMDEDFYAFKEDRKKFLQLIDKDKKVYGFRFQIRRNDNSFFWAEMNTRYIESEDLFEGRILDISERLEVEKAENERLAALASSNAKSKFLANMSHEIRTPLNAVIGLGDLLRRTALSEKQEQYLSKMNSSSHALLALINDILDFSKIEAGHLELESIPFSLYEVIENLTEMFGLKANEKEIEFLVAIEKGTPNALIGDPTRLGQILINLTGNALKFIQKGEIVIKAGLEEEKEDGSLVFGFSVKDTGPGIEPSRINSIFDSFTQEDQSVTRKYGGTGLGLAITKQLVEIMGGDISVESKLGEGSTFSFTVCFKSQPLDKQLIINPPKDLRGLSVLVVDDNQAAREIISEIIVSFQMKVEIASSGEQALSMLKNKNNTYDLILLDWKMPGMNGIETARQIKRSVKLDKLPIICMISAYGREDLMQEADRSFLDVFLHKPINPSLLFNSIMEIYGRKRQDENFQRNGFQEGDFLGSAQKNTAAIPHIKGNILLVEDNTINKEIALEWLTQAGLNVLCVENGREAIDQLEARPFDLVLMDIQMPVMDGLEATRILRSRKKFNSLPIIAMTAHALSGDREKGIEAGMNDYITKPIDPALLFKTLSIYLKPCLRSGRINSSKKSLPLHLTDIAGIDLATGLFRSNNNTLLYEKLLKSFYNDFFDASEKIKTMKNEKKYDDLKRYLHSIKGIAANLGAQNLSDKAADLETVPDFSGKENKEFLKEIKKVMEGLADFCKKTKQEIQTDLNLPPQPPSVIDVNTFINLLQEVEHDIFDDLNSVNRYINKHEHSFQYYLGAESFDLLKSYLSDFALEEAEEQIQSIIDHLTSGVNA</sequence>
<dbReference type="InterPro" id="IPR003661">
    <property type="entry name" value="HisK_dim/P_dom"/>
</dbReference>
<dbReference type="PANTHER" id="PTHR45339">
    <property type="entry name" value="HYBRID SIGNAL TRANSDUCTION HISTIDINE KINASE J"/>
    <property type="match status" value="1"/>
</dbReference>
<dbReference type="PROSITE" id="PS50894">
    <property type="entry name" value="HPT"/>
    <property type="match status" value="1"/>
</dbReference>
<dbReference type="PROSITE" id="PS50109">
    <property type="entry name" value="HIS_KIN"/>
    <property type="match status" value="1"/>
</dbReference>
<dbReference type="SMART" id="SM00388">
    <property type="entry name" value="HisKA"/>
    <property type="match status" value="1"/>
</dbReference>
<dbReference type="GO" id="GO:0005524">
    <property type="term" value="F:ATP binding"/>
    <property type="evidence" value="ECO:0007669"/>
    <property type="project" value="UniProtKB-KW"/>
</dbReference>
<evidence type="ECO:0000256" key="15">
    <source>
        <dbReference type="PROSITE-ProRule" id="PRU00169"/>
    </source>
</evidence>
<reference evidence="22" key="1">
    <citation type="submission" date="2016-10" db="EMBL/GenBank/DDBJ databases">
        <authorList>
            <person name="Varghese N."/>
            <person name="Submissions S."/>
        </authorList>
    </citation>
    <scope>NUCLEOTIDE SEQUENCE [LARGE SCALE GENOMIC DNA]</scope>
    <source>
        <strain evidence="22">DSM 3384</strain>
    </source>
</reference>
<dbReference type="PANTHER" id="PTHR45339:SF1">
    <property type="entry name" value="HYBRID SIGNAL TRANSDUCTION HISTIDINE KINASE J"/>
    <property type="match status" value="1"/>
</dbReference>
<dbReference type="InterPro" id="IPR003660">
    <property type="entry name" value="HAMP_dom"/>
</dbReference>
<evidence type="ECO:0000259" key="19">
    <source>
        <dbReference type="PROSITE" id="PS50885"/>
    </source>
</evidence>
<feature type="domain" description="Response regulatory" evidence="18">
    <location>
        <begin position="770"/>
        <end position="886"/>
    </location>
</feature>
<evidence type="ECO:0000256" key="13">
    <source>
        <dbReference type="ARBA" id="ARBA00023136"/>
    </source>
</evidence>
<dbReference type="EMBL" id="FNLL01000006">
    <property type="protein sequence ID" value="SDU28553.1"/>
    <property type="molecule type" value="Genomic_DNA"/>
</dbReference>
<dbReference type="EC" id="2.7.13.3" evidence="3"/>
<dbReference type="Gene3D" id="3.40.50.2300">
    <property type="match status" value="2"/>
</dbReference>
<protein>
    <recommendedName>
        <fullName evidence="3">histidine kinase</fullName>
        <ecNumber evidence="3">2.7.13.3</ecNumber>
    </recommendedName>
</protein>
<dbReference type="Gene3D" id="1.20.120.160">
    <property type="entry name" value="HPT domain"/>
    <property type="match status" value="1"/>
</dbReference>
<evidence type="ECO:0000256" key="16">
    <source>
        <dbReference type="SAM" id="Phobius"/>
    </source>
</evidence>
<dbReference type="Pfam" id="PF00512">
    <property type="entry name" value="HisKA"/>
    <property type="match status" value="1"/>
</dbReference>